<evidence type="ECO:0000256" key="2">
    <source>
        <dbReference type="SAM" id="MobiDB-lite"/>
    </source>
</evidence>
<dbReference type="Pfam" id="PF00326">
    <property type="entry name" value="Peptidase_S9"/>
    <property type="match status" value="1"/>
</dbReference>
<keyword evidence="6" id="KW-1185">Reference proteome</keyword>
<feature type="region of interest" description="Disordered" evidence="2">
    <location>
        <begin position="174"/>
        <end position="197"/>
    </location>
</feature>
<dbReference type="Pfam" id="PF02230">
    <property type="entry name" value="Abhydrolase_2"/>
    <property type="match status" value="1"/>
</dbReference>
<dbReference type="GO" id="GO:0052689">
    <property type="term" value="F:carboxylic ester hydrolase activity"/>
    <property type="evidence" value="ECO:0007669"/>
    <property type="project" value="TreeGrafter"/>
</dbReference>
<comment type="similarity">
    <text evidence="1">Belongs to the AB hydrolase superfamily. AB hydrolase 2 family.</text>
</comment>
<gene>
    <name evidence="5" type="ORF">QBC41DRAFT_324011</name>
</gene>
<protein>
    <submittedName>
        <fullName evidence="5">Alpha/Beta hydrolase protein</fullName>
    </submittedName>
</protein>
<evidence type="ECO:0000259" key="3">
    <source>
        <dbReference type="Pfam" id="PF00326"/>
    </source>
</evidence>
<dbReference type="GO" id="GO:0006508">
    <property type="term" value="P:proteolysis"/>
    <property type="evidence" value="ECO:0007669"/>
    <property type="project" value="InterPro"/>
</dbReference>
<dbReference type="GO" id="GO:0008236">
    <property type="term" value="F:serine-type peptidase activity"/>
    <property type="evidence" value="ECO:0007669"/>
    <property type="project" value="InterPro"/>
</dbReference>
<dbReference type="InterPro" id="IPR001375">
    <property type="entry name" value="Peptidase_S9_cat"/>
</dbReference>
<dbReference type="GO" id="GO:0008474">
    <property type="term" value="F:palmitoyl-(protein) hydrolase activity"/>
    <property type="evidence" value="ECO:0007669"/>
    <property type="project" value="TreeGrafter"/>
</dbReference>
<dbReference type="Proteomes" id="UP001174997">
    <property type="component" value="Unassembled WGS sequence"/>
</dbReference>
<accession>A0AA39ZAP3</accession>
<dbReference type="SUPFAM" id="SSF53474">
    <property type="entry name" value="alpha/beta-Hydrolases"/>
    <property type="match status" value="1"/>
</dbReference>
<dbReference type="PANTHER" id="PTHR10655:SF64">
    <property type="entry name" value="PHOSPHOLIPASE_CARBOXYLESTERASE_THIOESTERASE DOMAIN-CONTAINING PROTEIN"/>
    <property type="match status" value="1"/>
</dbReference>
<feature type="domain" description="Phospholipase/carboxylesterase/thioesterase" evidence="4">
    <location>
        <begin position="14"/>
        <end position="165"/>
    </location>
</feature>
<organism evidence="5 6">
    <name type="scientific">Cercophora samala</name>
    <dbReference type="NCBI Taxonomy" id="330535"/>
    <lineage>
        <taxon>Eukaryota</taxon>
        <taxon>Fungi</taxon>
        <taxon>Dikarya</taxon>
        <taxon>Ascomycota</taxon>
        <taxon>Pezizomycotina</taxon>
        <taxon>Sordariomycetes</taxon>
        <taxon>Sordariomycetidae</taxon>
        <taxon>Sordariales</taxon>
        <taxon>Lasiosphaeriaceae</taxon>
        <taxon>Cercophora</taxon>
    </lineage>
</organism>
<dbReference type="AlphaFoldDB" id="A0AA39ZAP3"/>
<evidence type="ECO:0000256" key="1">
    <source>
        <dbReference type="ARBA" id="ARBA00006499"/>
    </source>
</evidence>
<keyword evidence="5" id="KW-0378">Hydrolase</keyword>
<evidence type="ECO:0000313" key="5">
    <source>
        <dbReference type="EMBL" id="KAK0667445.1"/>
    </source>
</evidence>
<dbReference type="InterPro" id="IPR029058">
    <property type="entry name" value="AB_hydrolase_fold"/>
</dbReference>
<dbReference type="PANTHER" id="PTHR10655">
    <property type="entry name" value="LYSOPHOSPHOLIPASE-RELATED"/>
    <property type="match status" value="1"/>
</dbReference>
<comment type="caution">
    <text evidence="5">The sequence shown here is derived from an EMBL/GenBank/DDBJ whole genome shotgun (WGS) entry which is preliminary data.</text>
</comment>
<dbReference type="Gene3D" id="3.40.50.1820">
    <property type="entry name" value="alpha/beta hydrolase"/>
    <property type="match status" value="1"/>
</dbReference>
<evidence type="ECO:0000259" key="4">
    <source>
        <dbReference type="Pfam" id="PF02230"/>
    </source>
</evidence>
<dbReference type="EMBL" id="JAULSY010000072">
    <property type="protein sequence ID" value="KAK0667445.1"/>
    <property type="molecule type" value="Genomic_DNA"/>
</dbReference>
<sequence>MSFPPPITIPPLNPPHNTTLILLHGRGNNPSSLLPLCTPIQQSLFPSASLKIILPASPKSRATIYARSLITQWFDGWHLDSPSSVLNPAQDEWRSIEGLQQTVSYLQELLHEEMALVGGDSRRVFLGGLSQGCAASLMALLLWEGEPLGGYVGMCGWLPFVKTVQRVMQEFDSRESELEEDGFDPFEGGDDNDDDEKPQDVEAAAIRALRESLELEGKRPVTRPKSFDTPVFLAHGTEDDKVLIAHGREAASTLKRLGINISWNEYPGLGHWFYPEIIIDISAFLKPHTQAAPKQ</sequence>
<dbReference type="InterPro" id="IPR003140">
    <property type="entry name" value="PLipase/COase/thioEstase"/>
</dbReference>
<name>A0AA39ZAP3_9PEZI</name>
<reference evidence="5" key="1">
    <citation type="submission" date="2023-06" db="EMBL/GenBank/DDBJ databases">
        <title>Genome-scale phylogeny and comparative genomics of the fungal order Sordariales.</title>
        <authorList>
            <consortium name="Lawrence Berkeley National Laboratory"/>
            <person name="Hensen N."/>
            <person name="Bonometti L."/>
            <person name="Westerberg I."/>
            <person name="Brannstrom I.O."/>
            <person name="Guillou S."/>
            <person name="Cros-Aarteil S."/>
            <person name="Calhoun S."/>
            <person name="Haridas S."/>
            <person name="Kuo A."/>
            <person name="Mondo S."/>
            <person name="Pangilinan J."/>
            <person name="Riley R."/>
            <person name="Labutti K."/>
            <person name="Andreopoulos B."/>
            <person name="Lipzen A."/>
            <person name="Chen C."/>
            <person name="Yanf M."/>
            <person name="Daum C."/>
            <person name="Ng V."/>
            <person name="Clum A."/>
            <person name="Steindorff A."/>
            <person name="Ohm R."/>
            <person name="Martin F."/>
            <person name="Silar P."/>
            <person name="Natvig D."/>
            <person name="Lalanne C."/>
            <person name="Gautier V."/>
            <person name="Ament-Velasquez S.L."/>
            <person name="Kruys A."/>
            <person name="Hutchinson M.I."/>
            <person name="Powell A.J."/>
            <person name="Barry K."/>
            <person name="Miller A.N."/>
            <person name="Grigoriev I.V."/>
            <person name="Debuchy R."/>
            <person name="Gladieux P."/>
            <person name="Thoren M.H."/>
            <person name="Johannesson H."/>
        </authorList>
    </citation>
    <scope>NUCLEOTIDE SEQUENCE</scope>
    <source>
        <strain evidence="5">CBS 307.81</strain>
    </source>
</reference>
<proteinExistence type="inferred from homology"/>
<feature type="compositionally biased region" description="Acidic residues" evidence="2">
    <location>
        <begin position="177"/>
        <end position="197"/>
    </location>
</feature>
<dbReference type="GO" id="GO:0005737">
    <property type="term" value="C:cytoplasm"/>
    <property type="evidence" value="ECO:0007669"/>
    <property type="project" value="TreeGrafter"/>
</dbReference>
<dbReference type="InterPro" id="IPR050565">
    <property type="entry name" value="LYPA1-2/EST-like"/>
</dbReference>
<feature type="domain" description="Peptidase S9 prolyl oligopeptidase catalytic" evidence="3">
    <location>
        <begin position="222"/>
        <end position="274"/>
    </location>
</feature>
<evidence type="ECO:0000313" key="6">
    <source>
        <dbReference type="Proteomes" id="UP001174997"/>
    </source>
</evidence>